<dbReference type="KEGG" id="amr:AM1_1914"/>
<proteinExistence type="predicted"/>
<gene>
    <name evidence="1" type="ordered locus">AM1_1914</name>
</gene>
<reference evidence="1 2" key="1">
    <citation type="journal article" date="2008" name="Proc. Natl. Acad. Sci. U.S.A.">
        <title>Niche adaptation and genome expansion in the chlorophyll d-producing cyanobacterium Acaryochloris marina.</title>
        <authorList>
            <person name="Swingley W.D."/>
            <person name="Chen M."/>
            <person name="Cheung P.C."/>
            <person name="Conrad A.L."/>
            <person name="Dejesa L.C."/>
            <person name="Hao J."/>
            <person name="Honchak B.M."/>
            <person name="Karbach L.E."/>
            <person name="Kurdoglu A."/>
            <person name="Lahiri S."/>
            <person name="Mastrian S.D."/>
            <person name="Miyashita H."/>
            <person name="Page L."/>
            <person name="Ramakrishna P."/>
            <person name="Satoh S."/>
            <person name="Sattley W.M."/>
            <person name="Shimada Y."/>
            <person name="Taylor H.L."/>
            <person name="Tomo T."/>
            <person name="Tsuchiya T."/>
            <person name="Wang Z.T."/>
            <person name="Raymond J."/>
            <person name="Mimuro M."/>
            <person name="Blankenship R.E."/>
            <person name="Touchman J.W."/>
        </authorList>
    </citation>
    <scope>NUCLEOTIDE SEQUENCE [LARGE SCALE GENOMIC DNA]</scope>
    <source>
        <strain evidence="2">MBIC 11017</strain>
    </source>
</reference>
<evidence type="ECO:0000313" key="2">
    <source>
        <dbReference type="Proteomes" id="UP000000268"/>
    </source>
</evidence>
<name>B0CEG6_ACAM1</name>
<dbReference type="STRING" id="329726.AM1_1914"/>
<accession>B0CEG6</accession>
<sequence>MKKFYDAPQLRTYGSVEDMTKNAPSINAIDVPFGTIPPGDIDDITS</sequence>
<evidence type="ECO:0000313" key="1">
    <source>
        <dbReference type="EMBL" id="ABW26932.1"/>
    </source>
</evidence>
<keyword evidence="2" id="KW-1185">Reference proteome</keyword>
<dbReference type="Proteomes" id="UP000000268">
    <property type="component" value="Chromosome"/>
</dbReference>
<dbReference type="RefSeq" id="WP_012162434.1">
    <property type="nucleotide sequence ID" value="NC_009925.1"/>
</dbReference>
<dbReference type="EMBL" id="CP000828">
    <property type="protein sequence ID" value="ABW26932.1"/>
    <property type="molecule type" value="Genomic_DNA"/>
</dbReference>
<organism evidence="1 2">
    <name type="scientific">Acaryochloris marina (strain MBIC 11017)</name>
    <dbReference type="NCBI Taxonomy" id="329726"/>
    <lineage>
        <taxon>Bacteria</taxon>
        <taxon>Bacillati</taxon>
        <taxon>Cyanobacteriota</taxon>
        <taxon>Cyanophyceae</taxon>
        <taxon>Acaryochloridales</taxon>
        <taxon>Acaryochloridaceae</taxon>
        <taxon>Acaryochloris</taxon>
    </lineage>
</organism>
<dbReference type="HOGENOM" id="CLU_3178818_0_0_3"/>
<dbReference type="AlphaFoldDB" id="B0CEG6"/>
<protein>
    <submittedName>
        <fullName evidence="1">Uncharacterized protein</fullName>
    </submittedName>
</protein>